<feature type="region of interest" description="Disordered" evidence="5">
    <location>
        <begin position="180"/>
        <end position="215"/>
    </location>
</feature>
<evidence type="ECO:0000256" key="5">
    <source>
        <dbReference type="SAM" id="MobiDB-lite"/>
    </source>
</evidence>
<feature type="domain" description="Chaperone DnaJ C-terminal" evidence="6">
    <location>
        <begin position="63"/>
        <end position="143"/>
    </location>
</feature>
<keyword evidence="4" id="KW-0862">Zinc</keyword>
<name>A0AAW1U9K0_9CUCU</name>
<dbReference type="Pfam" id="PF01556">
    <property type="entry name" value="DnaJ_C"/>
    <property type="match status" value="1"/>
</dbReference>
<evidence type="ECO:0000313" key="7">
    <source>
        <dbReference type="EMBL" id="KAK9877269.1"/>
    </source>
</evidence>
<dbReference type="InterPro" id="IPR002939">
    <property type="entry name" value="DnaJ_C"/>
</dbReference>
<sequence>MYCSTTACYTCLAVHYLCKTNIVNLEAIHCQFEFLRVSVLSPLISVLFVNDVREFIDVESVTLRADDLMMEWNVNHTITLTEALCGFNFVLCHLDGRDLLITHPAGSVLKPGDVKTVEGEGMPYYKNPFQKGNLNIVFTIKFPDNHFTNASGLSMLEKLLPPKPAFTMPVGDNVEEVDLHNYNPNERSSHSGHHGEAYASDDEEAHGPGIQCAQQ</sequence>
<feature type="compositionally biased region" description="Basic and acidic residues" evidence="5">
    <location>
        <begin position="187"/>
        <end position="196"/>
    </location>
</feature>
<dbReference type="GO" id="GO:0051082">
    <property type="term" value="F:unfolded protein binding"/>
    <property type="evidence" value="ECO:0007669"/>
    <property type="project" value="InterPro"/>
</dbReference>
<evidence type="ECO:0000256" key="4">
    <source>
        <dbReference type="ARBA" id="ARBA00022833"/>
    </source>
</evidence>
<protein>
    <recommendedName>
        <fullName evidence="6">Chaperone DnaJ C-terminal domain-containing protein</fullName>
    </recommendedName>
</protein>
<keyword evidence="1" id="KW-0479">Metal-binding</keyword>
<accession>A0AAW1U9K0</accession>
<dbReference type="FunFam" id="2.60.260.20:FF:000003">
    <property type="entry name" value="DnaJ subfamily A member 2"/>
    <property type="match status" value="1"/>
</dbReference>
<reference evidence="7 8" key="1">
    <citation type="submission" date="2023-03" db="EMBL/GenBank/DDBJ databases">
        <title>Genome insight into feeding habits of ladybird beetles.</title>
        <authorList>
            <person name="Li H.-S."/>
            <person name="Huang Y.-H."/>
            <person name="Pang H."/>
        </authorList>
    </citation>
    <scope>NUCLEOTIDE SEQUENCE [LARGE SCALE GENOMIC DNA]</scope>
    <source>
        <strain evidence="7">SYSU_2023b</strain>
        <tissue evidence="7">Whole body</tissue>
    </source>
</reference>
<keyword evidence="2" id="KW-0677">Repeat</keyword>
<proteinExistence type="predicted"/>
<keyword evidence="8" id="KW-1185">Reference proteome</keyword>
<organism evidence="7 8">
    <name type="scientific">Henosepilachna vigintioctopunctata</name>
    <dbReference type="NCBI Taxonomy" id="420089"/>
    <lineage>
        <taxon>Eukaryota</taxon>
        <taxon>Metazoa</taxon>
        <taxon>Ecdysozoa</taxon>
        <taxon>Arthropoda</taxon>
        <taxon>Hexapoda</taxon>
        <taxon>Insecta</taxon>
        <taxon>Pterygota</taxon>
        <taxon>Neoptera</taxon>
        <taxon>Endopterygota</taxon>
        <taxon>Coleoptera</taxon>
        <taxon>Polyphaga</taxon>
        <taxon>Cucujiformia</taxon>
        <taxon>Coccinelloidea</taxon>
        <taxon>Coccinellidae</taxon>
        <taxon>Epilachninae</taxon>
        <taxon>Epilachnini</taxon>
        <taxon>Henosepilachna</taxon>
    </lineage>
</organism>
<dbReference type="GO" id="GO:0008270">
    <property type="term" value="F:zinc ion binding"/>
    <property type="evidence" value="ECO:0007669"/>
    <property type="project" value="UniProtKB-KW"/>
</dbReference>
<dbReference type="AlphaFoldDB" id="A0AAW1U9K0"/>
<dbReference type="PANTHER" id="PTHR43888">
    <property type="entry name" value="DNAJ-LIKE-2, ISOFORM A-RELATED"/>
    <property type="match status" value="1"/>
</dbReference>
<evidence type="ECO:0000256" key="3">
    <source>
        <dbReference type="ARBA" id="ARBA00022771"/>
    </source>
</evidence>
<evidence type="ECO:0000256" key="2">
    <source>
        <dbReference type="ARBA" id="ARBA00022737"/>
    </source>
</evidence>
<dbReference type="InterPro" id="IPR008971">
    <property type="entry name" value="HSP40/DnaJ_pept-bd"/>
</dbReference>
<dbReference type="GO" id="GO:0006457">
    <property type="term" value="P:protein folding"/>
    <property type="evidence" value="ECO:0007669"/>
    <property type="project" value="InterPro"/>
</dbReference>
<comment type="caution">
    <text evidence="7">The sequence shown here is derived from an EMBL/GenBank/DDBJ whole genome shotgun (WGS) entry which is preliminary data.</text>
</comment>
<gene>
    <name evidence="7" type="ORF">WA026_017660</name>
</gene>
<evidence type="ECO:0000256" key="1">
    <source>
        <dbReference type="ARBA" id="ARBA00022723"/>
    </source>
</evidence>
<evidence type="ECO:0000259" key="6">
    <source>
        <dbReference type="Pfam" id="PF01556"/>
    </source>
</evidence>
<dbReference type="InterPro" id="IPR044713">
    <property type="entry name" value="DNJA1/2-like"/>
</dbReference>
<keyword evidence="3" id="KW-0863">Zinc-finger</keyword>
<dbReference type="SUPFAM" id="SSF49493">
    <property type="entry name" value="HSP40/DnaJ peptide-binding domain"/>
    <property type="match status" value="1"/>
</dbReference>
<dbReference type="EMBL" id="JARQZJ010000041">
    <property type="protein sequence ID" value="KAK9877269.1"/>
    <property type="molecule type" value="Genomic_DNA"/>
</dbReference>
<dbReference type="Proteomes" id="UP001431783">
    <property type="component" value="Unassembled WGS sequence"/>
</dbReference>
<dbReference type="Gene3D" id="2.60.260.20">
    <property type="entry name" value="Urease metallochaperone UreE, N-terminal domain"/>
    <property type="match status" value="1"/>
</dbReference>
<evidence type="ECO:0000313" key="8">
    <source>
        <dbReference type="Proteomes" id="UP001431783"/>
    </source>
</evidence>
<dbReference type="GO" id="GO:0030544">
    <property type="term" value="F:Hsp70 protein binding"/>
    <property type="evidence" value="ECO:0007669"/>
    <property type="project" value="InterPro"/>
</dbReference>